<sequence>MGQTVSTKALKVVGLYVSRDYEFSLLGSGNGGPAWVQVGTPIKPPRRPPQDEWDYNTAEGRGRLLIYRQTLMAGLRDAARKPTNLAKVYSVVQGKAESPAAYLERLMETFRQFTSMDPEVPENQAAVDMSFVNQAAPDIKRKLQRLEDLEEVKPGTDPVRMRQYPMPTEAKDGITPHIRCLLDFGVLGTCHSAWTTPLLPMRKPNSGEYRPVQDLREVNKRVMDIHPTVPNPYTLLSTLSPEKQWYTVLDLKDAFFSLPLTPESQELFAFEWTDPDRGINGQLTWTRLPQGIKNSPTLFNEALHEDLSEYRQQHPNITLLQYVDDLLIAAETPETCIQGTEVLLGTLGTLGYRTSAKKAQICKSEVTYLGYLLRGGQRWLTDARKETVLRIPRPQTPRQVREFLGSAGFCRLWIPGFAELAKPLYQATKDQQPFSWMEEAEQAFQQIKTALLSAPALGLPDVSKPFHLYVDENRGIAKAVLTQHLGPWRRPVAYLSKKLDPVAAGWPPCLRTTAATALMVKDADKLTMGQELQVTTPHAIEGILKQPPDRWLSNARLTHYQGLLLNPLRVVFTPPTALNPASLLPDPDMGTPLHDCADILAQVYGVWEDLQDQPLSDADAIWFTDGSSFVHQGQRYAGLGRDRKLTVVRNSPYKLGLTPYEIIHGGPPPIIPNLKDNLIKAENDNSLEFLFSLQALQRVHEDVWPKLKELYETGPPPIPHQFRPGDWVLVKRHRQGTLEPRWKGRFQVILTTPTAIKVDGIATWIHFAHAKPVDPFSDLIGPSKTTWTVDRTKDNPLKLTLRCQRTEL</sequence>
<dbReference type="SUPFAM" id="SSF47943">
    <property type="entry name" value="Retrovirus capsid protein, N-terminal core domain"/>
    <property type="match status" value="1"/>
</dbReference>
<keyword evidence="3" id="KW-0548">Nucleotidyltransferase</keyword>
<dbReference type="Gene3D" id="3.10.10.10">
    <property type="entry name" value="HIV Type 1 Reverse Transcriptase, subunit A, domain 1"/>
    <property type="match status" value="1"/>
</dbReference>
<keyword evidence="6" id="KW-0378">Hydrolase</keyword>
<keyword evidence="2" id="KW-0808">Transferase</keyword>
<dbReference type="Gene3D" id="3.10.20.370">
    <property type="match status" value="1"/>
</dbReference>
<dbReference type="FunFam" id="3.30.70.270:FF:000020">
    <property type="entry name" value="Transposon Tf2-6 polyprotein-like Protein"/>
    <property type="match status" value="1"/>
</dbReference>
<dbReference type="GO" id="GO:0016787">
    <property type="term" value="F:hydrolase activity"/>
    <property type="evidence" value="ECO:0007669"/>
    <property type="project" value="UniProtKB-KW"/>
</dbReference>
<evidence type="ECO:0000313" key="9">
    <source>
        <dbReference type="RefSeq" id="XP_025777239.1"/>
    </source>
</evidence>
<dbReference type="Pfam" id="PF18697">
    <property type="entry name" value="MLVIN_C"/>
    <property type="match status" value="1"/>
</dbReference>
<dbReference type="Gene3D" id="3.30.420.10">
    <property type="entry name" value="Ribonuclease H-like superfamily/Ribonuclease H"/>
    <property type="match status" value="1"/>
</dbReference>
<dbReference type="InterPro" id="IPR008919">
    <property type="entry name" value="Retrov_capsid_N"/>
</dbReference>
<dbReference type="GeneID" id="112858098"/>
<dbReference type="GO" id="GO:0004519">
    <property type="term" value="F:endonuclease activity"/>
    <property type="evidence" value="ECO:0007669"/>
    <property type="project" value="UniProtKB-KW"/>
</dbReference>
<evidence type="ECO:0000256" key="1">
    <source>
        <dbReference type="ARBA" id="ARBA00010879"/>
    </source>
</evidence>
<name>A0A6P6HN82_PUMCO</name>
<dbReference type="RefSeq" id="XP_025777239.1">
    <property type="nucleotide sequence ID" value="XM_025921454.1"/>
</dbReference>
<dbReference type="Gene3D" id="3.30.70.270">
    <property type="match status" value="2"/>
</dbReference>
<dbReference type="GO" id="GO:0003676">
    <property type="term" value="F:nucleic acid binding"/>
    <property type="evidence" value="ECO:0007669"/>
    <property type="project" value="InterPro"/>
</dbReference>
<dbReference type="Pfam" id="PF17919">
    <property type="entry name" value="RT_RNaseH_2"/>
    <property type="match status" value="1"/>
</dbReference>
<gene>
    <name evidence="9" type="primary">LOC112858098</name>
</gene>
<feature type="domain" description="Reverse transcriptase" evidence="7">
    <location>
        <begin position="182"/>
        <end position="373"/>
    </location>
</feature>
<keyword evidence="8" id="KW-1185">Reference proteome</keyword>
<dbReference type="PROSITE" id="PS50878">
    <property type="entry name" value="RT_POL"/>
    <property type="match status" value="1"/>
</dbReference>
<dbReference type="PANTHER" id="PTHR33064:SF29">
    <property type="entry name" value="PEPTIDASE A2 DOMAIN-CONTAINING PROTEIN-RELATED"/>
    <property type="match status" value="1"/>
</dbReference>
<keyword evidence="5" id="KW-0255">Endonuclease</keyword>
<dbReference type="CDD" id="cd03715">
    <property type="entry name" value="RT_ZFREV_like"/>
    <property type="match status" value="1"/>
</dbReference>
<evidence type="ECO:0000259" key="7">
    <source>
        <dbReference type="PROSITE" id="PS50878"/>
    </source>
</evidence>
<protein>
    <submittedName>
        <fullName evidence="9">Uncharacterized protein LOC112858098</fullName>
    </submittedName>
</protein>
<organism evidence="8 9">
    <name type="scientific">Puma concolor</name>
    <name type="common">Mountain lion</name>
    <name type="synonym">Felis concolor</name>
    <dbReference type="NCBI Taxonomy" id="9696"/>
    <lineage>
        <taxon>Eukaryota</taxon>
        <taxon>Metazoa</taxon>
        <taxon>Chordata</taxon>
        <taxon>Craniata</taxon>
        <taxon>Vertebrata</taxon>
        <taxon>Euteleostomi</taxon>
        <taxon>Mammalia</taxon>
        <taxon>Eutheria</taxon>
        <taxon>Laurasiatheria</taxon>
        <taxon>Carnivora</taxon>
        <taxon>Feliformia</taxon>
        <taxon>Felidae</taxon>
        <taxon>Felinae</taxon>
        <taxon>Puma</taxon>
    </lineage>
</organism>
<dbReference type="InterPro" id="IPR043128">
    <property type="entry name" value="Rev_trsase/Diguanyl_cyclase"/>
</dbReference>
<dbReference type="Proteomes" id="UP000515131">
    <property type="component" value="Unplaced"/>
</dbReference>
<dbReference type="PANTHER" id="PTHR33064">
    <property type="entry name" value="POL PROTEIN"/>
    <property type="match status" value="1"/>
</dbReference>
<dbReference type="GO" id="GO:0006259">
    <property type="term" value="P:DNA metabolic process"/>
    <property type="evidence" value="ECO:0007669"/>
    <property type="project" value="UniProtKB-ARBA"/>
</dbReference>
<dbReference type="GO" id="GO:0019068">
    <property type="term" value="P:virion assembly"/>
    <property type="evidence" value="ECO:0007669"/>
    <property type="project" value="InterPro"/>
</dbReference>
<dbReference type="SUPFAM" id="SSF56672">
    <property type="entry name" value="DNA/RNA polymerases"/>
    <property type="match status" value="1"/>
</dbReference>
<evidence type="ECO:0000256" key="3">
    <source>
        <dbReference type="ARBA" id="ARBA00022695"/>
    </source>
</evidence>
<evidence type="ECO:0000256" key="5">
    <source>
        <dbReference type="ARBA" id="ARBA00022759"/>
    </source>
</evidence>
<reference evidence="9" key="1">
    <citation type="submission" date="2025-08" db="UniProtKB">
        <authorList>
            <consortium name="RefSeq"/>
        </authorList>
    </citation>
    <scope>IDENTIFICATION</scope>
    <source>
        <tissue evidence="9">Blood</tissue>
    </source>
</reference>
<keyword evidence="4" id="KW-0540">Nuclease</keyword>
<dbReference type="Pfam" id="PF02093">
    <property type="entry name" value="Gag_p30"/>
    <property type="match status" value="1"/>
</dbReference>
<evidence type="ECO:0000313" key="8">
    <source>
        <dbReference type="Proteomes" id="UP000515131"/>
    </source>
</evidence>
<evidence type="ECO:0000256" key="4">
    <source>
        <dbReference type="ARBA" id="ARBA00022722"/>
    </source>
</evidence>
<dbReference type="KEGG" id="pcoo:112858098"/>
<dbReference type="InterPro" id="IPR041577">
    <property type="entry name" value="RT_RNaseH_2"/>
</dbReference>
<evidence type="ECO:0000256" key="2">
    <source>
        <dbReference type="ARBA" id="ARBA00022679"/>
    </source>
</evidence>
<dbReference type="InterPro" id="IPR043502">
    <property type="entry name" value="DNA/RNA_pol_sf"/>
</dbReference>
<dbReference type="InterPro" id="IPR003036">
    <property type="entry name" value="Gag_P30"/>
</dbReference>
<dbReference type="GO" id="GO:0016779">
    <property type="term" value="F:nucleotidyltransferase activity"/>
    <property type="evidence" value="ECO:0007669"/>
    <property type="project" value="UniProtKB-KW"/>
</dbReference>
<proteinExistence type="inferred from homology"/>
<dbReference type="InterPro" id="IPR040643">
    <property type="entry name" value="MLVIN_C"/>
</dbReference>
<comment type="similarity">
    <text evidence="1">Belongs to the beta type-B retroviral polymerase family. HERV class-II K(HML-2) pol subfamily.</text>
</comment>
<dbReference type="Gene3D" id="1.10.375.10">
    <property type="entry name" value="Human Immunodeficiency Virus Type 1 Capsid Protein"/>
    <property type="match status" value="1"/>
</dbReference>
<dbReference type="InterPro" id="IPR051320">
    <property type="entry name" value="Viral_Replic_Matur_Polypro"/>
</dbReference>
<dbReference type="InterPro" id="IPR000477">
    <property type="entry name" value="RT_dom"/>
</dbReference>
<dbReference type="AlphaFoldDB" id="A0A6P6HN82"/>
<dbReference type="InterPro" id="IPR036397">
    <property type="entry name" value="RNaseH_sf"/>
</dbReference>
<accession>A0A6P6HN82</accession>
<dbReference type="Gene3D" id="2.30.30.850">
    <property type="match status" value="1"/>
</dbReference>
<dbReference type="Pfam" id="PF00078">
    <property type="entry name" value="RVT_1"/>
    <property type="match status" value="1"/>
</dbReference>
<evidence type="ECO:0000256" key="6">
    <source>
        <dbReference type="ARBA" id="ARBA00022801"/>
    </source>
</evidence>